<dbReference type="PANTHER" id="PTHR15565">
    <property type="entry name" value="AATF PROTEIN APOPTOSIS ANTAGONIZING TRANSCRIPTION FACTOR"/>
    <property type="match status" value="1"/>
</dbReference>
<dbReference type="OrthoDB" id="10251183at2759"/>
<name>A0A4Z1SXH6_GIAMU</name>
<dbReference type="InterPro" id="IPR025160">
    <property type="entry name" value="AATF"/>
</dbReference>
<dbReference type="Pfam" id="PF13339">
    <property type="entry name" value="AATF-Che1"/>
    <property type="match status" value="1"/>
</dbReference>
<dbReference type="PANTHER" id="PTHR15565:SF0">
    <property type="entry name" value="PROTEIN AATF"/>
    <property type="match status" value="1"/>
</dbReference>
<reference evidence="2 3" key="1">
    <citation type="submission" date="2019-05" db="EMBL/GenBank/DDBJ databases">
        <title>The compact genome of Giardia muris reveals important steps in the evolution of intestinal protozoan parasites.</title>
        <authorList>
            <person name="Xu F."/>
            <person name="Jimenez-Gonzalez A."/>
            <person name="Einarsson E."/>
            <person name="Astvaldsson A."/>
            <person name="Peirasmaki D."/>
            <person name="Eckmann L."/>
            <person name="Andersson J.O."/>
            <person name="Svard S.G."/>
            <person name="Jerlstrom-Hultqvist J."/>
        </authorList>
    </citation>
    <scope>NUCLEOTIDE SEQUENCE [LARGE SCALE GENOMIC DNA]</scope>
    <source>
        <strain evidence="2 3">Roberts-Thomson</strain>
    </source>
</reference>
<keyword evidence="3" id="KW-1185">Reference proteome</keyword>
<dbReference type="AlphaFoldDB" id="A0A4Z1SXH6"/>
<dbReference type="GO" id="GO:0005730">
    <property type="term" value="C:nucleolus"/>
    <property type="evidence" value="ECO:0007669"/>
    <property type="project" value="TreeGrafter"/>
</dbReference>
<evidence type="ECO:0000259" key="1">
    <source>
        <dbReference type="Pfam" id="PF13339"/>
    </source>
</evidence>
<organism evidence="2 3">
    <name type="scientific">Giardia muris</name>
    <dbReference type="NCBI Taxonomy" id="5742"/>
    <lineage>
        <taxon>Eukaryota</taxon>
        <taxon>Metamonada</taxon>
        <taxon>Diplomonadida</taxon>
        <taxon>Hexamitidae</taxon>
        <taxon>Giardiinae</taxon>
        <taxon>Giardia</taxon>
    </lineage>
</organism>
<dbReference type="EMBL" id="VDLU01000001">
    <property type="protein sequence ID" value="TNJ30482.1"/>
    <property type="molecule type" value="Genomic_DNA"/>
</dbReference>
<accession>A0A4Z1SXH6</accession>
<dbReference type="InterPro" id="IPR039223">
    <property type="entry name" value="AATF/Bfr2"/>
</dbReference>
<evidence type="ECO:0000313" key="3">
    <source>
        <dbReference type="Proteomes" id="UP000315496"/>
    </source>
</evidence>
<proteinExistence type="predicted"/>
<protein>
    <recommendedName>
        <fullName evidence="1">AATF leucine zipper-containing domain-containing protein</fullName>
    </recommendedName>
</protein>
<gene>
    <name evidence="2" type="ORF">GMRT_12689</name>
</gene>
<dbReference type="VEuPathDB" id="GiardiaDB:GMRT_12689"/>
<comment type="caution">
    <text evidence="2">The sequence shown here is derived from an EMBL/GenBank/DDBJ whole genome shotgun (WGS) entry which is preliminary data.</text>
</comment>
<feature type="domain" description="AATF leucine zipper-containing" evidence="1">
    <location>
        <begin position="13"/>
        <end position="98"/>
    </location>
</feature>
<evidence type="ECO:0000313" key="2">
    <source>
        <dbReference type="EMBL" id="TNJ30482.1"/>
    </source>
</evidence>
<dbReference type="Proteomes" id="UP000315496">
    <property type="component" value="Chromosome 1"/>
</dbReference>
<sequence length="294" mass="33322">MIEGDAPTETLATGKAILQQYGIFNELVSLRIALDSLLDAISILPDPCCFERYAESCDREALAKTQASVTELYQRFLQLTQTLCKADKSLSISNLSEDQLSTLISVHLDQIQKEHSISTQTTELTVLDRPISIQVSYLLQDMDRYLKRAYMNVRNVRPLGLLPDDNVDDTEKLESSVTKEVIMSKVGGEDDTVRYSRIRVAPATWRGLYNDTEFFTMLCQDSLQSGGKGSPLEVVQQLKKLQARAHLRQNVPRSIIKDRSIDMTKVFKKLISFVPAVRRPDPEYLRMIRGSLFK</sequence>